<dbReference type="GO" id="GO:0031966">
    <property type="term" value="C:mitochondrial membrane"/>
    <property type="evidence" value="ECO:0007669"/>
    <property type="project" value="UniProtKB-SubCell"/>
</dbReference>
<reference evidence="14" key="1">
    <citation type="submission" date="2019-08" db="EMBL/GenBank/DDBJ databases">
        <title>The mitochondrial genome of Platencyrtus parkeri (Hymenoptera: Encyrtidae).</title>
        <authorList>
            <person name="Xiong M."/>
        </authorList>
    </citation>
    <scope>NUCLEOTIDE SEQUENCE</scope>
</reference>
<evidence type="ECO:0000256" key="2">
    <source>
        <dbReference type="ARBA" id="ARBA00008892"/>
    </source>
</evidence>
<comment type="similarity">
    <text evidence="2 12">Belongs to the ATPase protein 8 family.</text>
</comment>
<comment type="subunit">
    <text evidence="3">F-type ATPases have 2 components, CF(1) - the catalytic core - and CF(0) - the membrane proton channel.</text>
</comment>
<keyword evidence="9 12" id="KW-0406">Ion transport</keyword>
<accession>A0A7G5WI23</accession>
<evidence type="ECO:0000256" key="7">
    <source>
        <dbReference type="ARBA" id="ARBA00022781"/>
    </source>
</evidence>
<proteinExistence type="inferred from homology"/>
<geneLocation type="mitochondrion" evidence="14"/>
<keyword evidence="8 13" id="KW-1133">Transmembrane helix</keyword>
<keyword evidence="10 12" id="KW-0496">Mitochondrion</keyword>
<evidence type="ECO:0000256" key="6">
    <source>
        <dbReference type="ARBA" id="ARBA00022692"/>
    </source>
</evidence>
<evidence type="ECO:0000256" key="10">
    <source>
        <dbReference type="ARBA" id="ARBA00023128"/>
    </source>
</evidence>
<keyword evidence="11 13" id="KW-0472">Membrane</keyword>
<evidence type="ECO:0000256" key="8">
    <source>
        <dbReference type="ARBA" id="ARBA00022989"/>
    </source>
</evidence>
<comment type="subcellular location">
    <subcellularLocation>
        <location evidence="1 12">Mitochondrion membrane</location>
        <topology evidence="1 12">Single-pass membrane protein</topology>
    </subcellularLocation>
</comment>
<keyword evidence="6 12" id="KW-0812">Transmembrane</keyword>
<evidence type="ECO:0000256" key="1">
    <source>
        <dbReference type="ARBA" id="ARBA00004304"/>
    </source>
</evidence>
<sequence length="53" mass="6627">MPQMSPIKWVYLYFYSLMILMVFMSILNFIYLMNKKDKNMEKIFNKMSFSIKW</sequence>
<dbReference type="AlphaFoldDB" id="A0A7G5WI23"/>
<keyword evidence="7 12" id="KW-0375">Hydrogen ion transport</keyword>
<dbReference type="EMBL" id="MN296710">
    <property type="protein sequence ID" value="QMX85839.1"/>
    <property type="molecule type" value="Genomic_DNA"/>
</dbReference>
<dbReference type="GO" id="GO:0015986">
    <property type="term" value="P:proton motive force-driven ATP synthesis"/>
    <property type="evidence" value="ECO:0007669"/>
    <property type="project" value="InterPro"/>
</dbReference>
<dbReference type="GO" id="GO:0045259">
    <property type="term" value="C:proton-transporting ATP synthase complex"/>
    <property type="evidence" value="ECO:0007669"/>
    <property type="project" value="UniProtKB-KW"/>
</dbReference>
<evidence type="ECO:0000256" key="12">
    <source>
        <dbReference type="RuleBase" id="RU003661"/>
    </source>
</evidence>
<keyword evidence="5 12" id="KW-0138">CF(0)</keyword>
<evidence type="ECO:0000256" key="4">
    <source>
        <dbReference type="ARBA" id="ARBA00022448"/>
    </source>
</evidence>
<evidence type="ECO:0000256" key="11">
    <source>
        <dbReference type="ARBA" id="ARBA00023136"/>
    </source>
</evidence>
<dbReference type="Pfam" id="PF00895">
    <property type="entry name" value="ATP-synt_8"/>
    <property type="match status" value="1"/>
</dbReference>
<evidence type="ECO:0000313" key="14">
    <source>
        <dbReference type="EMBL" id="QMX85839.1"/>
    </source>
</evidence>
<evidence type="ECO:0000256" key="3">
    <source>
        <dbReference type="ARBA" id="ARBA00011291"/>
    </source>
</evidence>
<evidence type="ECO:0000256" key="9">
    <source>
        <dbReference type="ARBA" id="ARBA00023065"/>
    </source>
</evidence>
<evidence type="ECO:0000256" key="13">
    <source>
        <dbReference type="SAM" id="Phobius"/>
    </source>
</evidence>
<organism evidence="14">
    <name type="scientific">Platencyrtus parkeri</name>
    <dbReference type="NCBI Taxonomy" id="752748"/>
    <lineage>
        <taxon>Eukaryota</taxon>
        <taxon>Metazoa</taxon>
        <taxon>Ecdysozoa</taxon>
        <taxon>Arthropoda</taxon>
        <taxon>Hexapoda</taxon>
        <taxon>Insecta</taxon>
        <taxon>Pterygota</taxon>
        <taxon>Neoptera</taxon>
        <taxon>Endopterygota</taxon>
        <taxon>Hymenoptera</taxon>
        <taxon>Apocrita</taxon>
        <taxon>Proctotrupomorpha</taxon>
        <taxon>Chalcidoidea</taxon>
        <taxon>Encyrtidae</taxon>
        <taxon>Encyrtinae</taxon>
        <taxon>Platencyrtus</taxon>
    </lineage>
</organism>
<name>A0A7G5WI23_9HYME</name>
<feature type="transmembrane region" description="Helical" evidence="13">
    <location>
        <begin position="12"/>
        <end position="32"/>
    </location>
</feature>
<evidence type="ECO:0000256" key="5">
    <source>
        <dbReference type="ARBA" id="ARBA00022547"/>
    </source>
</evidence>
<protein>
    <recommendedName>
        <fullName evidence="12">ATP synthase complex subunit 8</fullName>
    </recommendedName>
</protein>
<dbReference type="InterPro" id="IPR001421">
    <property type="entry name" value="ATP8_metazoa"/>
</dbReference>
<gene>
    <name evidence="14" type="primary">ATP8</name>
</gene>
<keyword evidence="4 12" id="KW-0813">Transport</keyword>
<dbReference type="GO" id="GO:0015078">
    <property type="term" value="F:proton transmembrane transporter activity"/>
    <property type="evidence" value="ECO:0007669"/>
    <property type="project" value="InterPro"/>
</dbReference>